<dbReference type="InterPro" id="IPR036322">
    <property type="entry name" value="WD40_repeat_dom_sf"/>
</dbReference>
<dbReference type="Gene3D" id="2.130.10.10">
    <property type="entry name" value="YVTN repeat-like/Quinoprotein amine dehydrogenase"/>
    <property type="match status" value="1"/>
</dbReference>
<dbReference type="GO" id="GO:0003714">
    <property type="term" value="F:transcription corepressor activity"/>
    <property type="evidence" value="ECO:0007669"/>
    <property type="project" value="InterPro"/>
</dbReference>
<dbReference type="InterPro" id="IPR001680">
    <property type="entry name" value="WD40_rpt"/>
</dbReference>
<dbReference type="PANTHER" id="PTHR22846:SF2">
    <property type="entry name" value="F-BOX-LIKE_WD REPEAT-CONTAINING PROTEIN EBI"/>
    <property type="match status" value="1"/>
</dbReference>
<proteinExistence type="predicted"/>
<dbReference type="EMBL" id="HBHP01031223">
    <property type="protein sequence ID" value="CAD9775207.1"/>
    <property type="molecule type" value="Transcribed_RNA"/>
</dbReference>
<evidence type="ECO:0000313" key="6">
    <source>
        <dbReference type="EMBL" id="CAD9775207.1"/>
    </source>
</evidence>
<organism evidence="6">
    <name type="scientific">Lotharella oceanica</name>
    <dbReference type="NCBI Taxonomy" id="641309"/>
    <lineage>
        <taxon>Eukaryota</taxon>
        <taxon>Sar</taxon>
        <taxon>Rhizaria</taxon>
        <taxon>Cercozoa</taxon>
        <taxon>Chlorarachniophyceae</taxon>
        <taxon>Lotharella</taxon>
    </lineage>
</organism>
<dbReference type="PANTHER" id="PTHR22846">
    <property type="entry name" value="WD40 REPEAT PROTEIN"/>
    <property type="match status" value="1"/>
</dbReference>
<accession>A0A7S2U076</accession>
<dbReference type="SMART" id="SM00320">
    <property type="entry name" value="WD40"/>
    <property type="match status" value="3"/>
</dbReference>
<dbReference type="GO" id="GO:0000118">
    <property type="term" value="C:histone deacetylase complex"/>
    <property type="evidence" value="ECO:0007669"/>
    <property type="project" value="TreeGrafter"/>
</dbReference>
<dbReference type="GO" id="GO:0006357">
    <property type="term" value="P:regulation of transcription by RNA polymerase II"/>
    <property type="evidence" value="ECO:0007669"/>
    <property type="project" value="TreeGrafter"/>
</dbReference>
<reference evidence="6" key="1">
    <citation type="submission" date="2021-01" db="EMBL/GenBank/DDBJ databases">
        <authorList>
            <person name="Corre E."/>
            <person name="Pelletier E."/>
            <person name="Niang G."/>
            <person name="Scheremetjew M."/>
            <person name="Finn R."/>
            <person name="Kale V."/>
            <person name="Holt S."/>
            <person name="Cochrane G."/>
            <person name="Meng A."/>
            <person name="Brown T."/>
            <person name="Cohen L."/>
        </authorList>
    </citation>
    <scope>NUCLEOTIDE SEQUENCE</scope>
    <source>
        <strain evidence="6">CCMP622</strain>
    </source>
</reference>
<evidence type="ECO:0000256" key="2">
    <source>
        <dbReference type="ARBA" id="ARBA00022574"/>
    </source>
</evidence>
<dbReference type="PROSITE" id="PS50082">
    <property type="entry name" value="WD_REPEATS_2"/>
    <property type="match status" value="1"/>
</dbReference>
<comment type="subcellular location">
    <subcellularLocation>
        <location evidence="1">Nucleus</location>
    </subcellularLocation>
</comment>
<keyword evidence="4" id="KW-0539">Nucleus</keyword>
<dbReference type="AlphaFoldDB" id="A0A7S2U076"/>
<protein>
    <submittedName>
        <fullName evidence="6">Uncharacterized protein</fullName>
    </submittedName>
</protein>
<gene>
    <name evidence="6" type="ORF">LSP00402_LOCUS19204</name>
</gene>
<dbReference type="InterPro" id="IPR045183">
    <property type="entry name" value="Ebi-like"/>
</dbReference>
<evidence type="ECO:0000256" key="1">
    <source>
        <dbReference type="ARBA" id="ARBA00004123"/>
    </source>
</evidence>
<keyword evidence="3" id="KW-0677">Repeat</keyword>
<dbReference type="SUPFAM" id="SSF50978">
    <property type="entry name" value="WD40 repeat-like"/>
    <property type="match status" value="1"/>
</dbReference>
<dbReference type="InterPro" id="IPR015943">
    <property type="entry name" value="WD40/YVTN_repeat-like_dom_sf"/>
</dbReference>
<evidence type="ECO:0000256" key="3">
    <source>
        <dbReference type="ARBA" id="ARBA00022737"/>
    </source>
</evidence>
<evidence type="ECO:0000256" key="5">
    <source>
        <dbReference type="PROSITE-ProRule" id="PRU00221"/>
    </source>
</evidence>
<evidence type="ECO:0000256" key="4">
    <source>
        <dbReference type="ARBA" id="ARBA00023242"/>
    </source>
</evidence>
<sequence length="460" mass="54871">MSFKNFYIKMLQLIFFHDIKFYNFKILTKTKENTKSLFLIFISTSFNIYILMKNNRKIIVIELLNFFIHRSRIIFSSYGLDNRSFFTFTKKILRLWSIHKFDIKKINFLDNISAGNFFLNDKIFLFGNTNGVILYLNTKNNYYKKICYAHNNKIHNVIILLKNNLIFSYSINKNLKIWKSVFLKKYNDFLITLTLFKSLIFNTEPIELLINDKEKYLLISFIDHSLKLYLLPSIKYRFSFDTSNEVIITSNFSSNNNYLLGGSLNGFMFIWKTNSTTILHLRKGHAGPVQQLKYFKNDEIIISLGLEKFIMIWNKNFRLNLKKFQILQKNLFVLLINTKYDFIVSVASDNSLKKFKILIINTTNNIRFVTMSNIKKNKNVLFEKNLIKIISTLISQKSINNNTSLEYIFYQYCKYSLKFFNLNFFKIIITNAYRKTKKFILKILLKLIITYKNVIFVINR</sequence>
<keyword evidence="2 5" id="KW-0853">WD repeat</keyword>
<feature type="repeat" description="WD" evidence="5">
    <location>
        <begin position="282"/>
        <end position="314"/>
    </location>
</feature>
<name>A0A7S2U076_9EUKA</name>